<protein>
    <recommendedName>
        <fullName evidence="4 13">Delta-aminolevulinic acid dehydratase</fullName>
        <ecNumber evidence="3 13">4.2.1.24</ecNumber>
    </recommendedName>
</protein>
<proteinExistence type="inferred from homology"/>
<feature type="binding site" evidence="11">
    <location>
        <position position="132"/>
    </location>
    <ligand>
        <name>Zn(2+)</name>
        <dbReference type="ChEBI" id="CHEBI:29105"/>
        <note>catalytic</note>
    </ligand>
</feature>
<comment type="similarity">
    <text evidence="2 14">Belongs to the ALAD family.</text>
</comment>
<evidence type="ECO:0000256" key="1">
    <source>
        <dbReference type="ARBA" id="ARBA00004694"/>
    </source>
</evidence>
<sequence length="341" mass="36814">MAFPIHRARRLRMSPTIRHMVRETALTPHDFILPLFVVGGSDAGTKKPIKSMPGCYHVSPDVAAQMAQEAHSVGIPGIILFGLPVRKDPYGSRAWADDGAVQRAAREIKAAQPEICVICDTCLCEYTDHGHCGVLKDCTVDNDATLELLAKTAVSQARAGADMVAPSDMMDGRVAAIRRALDENGFINKPIMSYAAKYASSFYGPFREAAECAPSFGDRRGYQMDPGNAREAIREVALDIEEGADIVIVKPALPYLDIIKITRDTFSVPVAGYQVSGEYAQIKGAAAIGLVDEISNMMESLTSIKRAGADMIITYFAIDAAKVLAHQMMNNGYCGKPAELG</sequence>
<evidence type="ECO:0000256" key="3">
    <source>
        <dbReference type="ARBA" id="ARBA00012053"/>
    </source>
</evidence>
<dbReference type="InterPro" id="IPR030656">
    <property type="entry name" value="ALAD_AS"/>
</dbReference>
<dbReference type="GO" id="GO:0006782">
    <property type="term" value="P:protoporphyrinogen IX biosynthetic process"/>
    <property type="evidence" value="ECO:0007669"/>
    <property type="project" value="UniProtKB-UniPathway"/>
</dbReference>
<comment type="subunit">
    <text evidence="13">Homooctamer.</text>
</comment>
<feature type="active site" description="Schiff-base intermediate with substrate" evidence="9">
    <location>
        <position position="197"/>
    </location>
</feature>
<keyword evidence="16" id="KW-1185">Reference proteome</keyword>
<feature type="binding site" evidence="12">
    <location>
        <position position="235"/>
    </location>
    <ligand>
        <name>Mg(2+)</name>
        <dbReference type="ChEBI" id="CHEBI:18420"/>
    </ligand>
</feature>
<evidence type="ECO:0000256" key="8">
    <source>
        <dbReference type="ARBA" id="ARBA00047651"/>
    </source>
</evidence>
<dbReference type="InterPro" id="IPR013785">
    <property type="entry name" value="Aldolase_TIM"/>
</dbReference>
<gene>
    <name evidence="15" type="primary">hemB</name>
    <name evidence="15" type="ORF">DSCOOX_03760</name>
</gene>
<feature type="binding site" evidence="11">
    <location>
        <position position="124"/>
    </location>
    <ligand>
        <name>Zn(2+)</name>
        <dbReference type="ChEBI" id="CHEBI:29105"/>
        <note>catalytic</note>
    </ligand>
</feature>
<evidence type="ECO:0000256" key="7">
    <source>
        <dbReference type="ARBA" id="ARBA00023244"/>
    </source>
</evidence>
<dbReference type="UniPathway" id="UPA00251">
    <property type="reaction ID" value="UER00318"/>
</dbReference>
<feature type="binding site" evidence="11">
    <location>
        <position position="122"/>
    </location>
    <ligand>
        <name>Zn(2+)</name>
        <dbReference type="ChEBI" id="CHEBI:29105"/>
        <note>catalytic</note>
    </ligand>
</feature>
<dbReference type="NCBIfam" id="NF006762">
    <property type="entry name" value="PRK09283.1"/>
    <property type="match status" value="1"/>
</dbReference>
<reference evidence="15 16" key="1">
    <citation type="submission" date="2019-11" db="EMBL/GenBank/DDBJ databases">
        <title>Comparative genomics of hydrocarbon-degrading Desulfosarcina strains.</title>
        <authorList>
            <person name="Watanabe M."/>
            <person name="Kojima H."/>
            <person name="Fukui M."/>
        </authorList>
    </citation>
    <scope>NUCLEOTIDE SEQUENCE [LARGE SCALE GENOMIC DNA]</scope>
    <source>
        <strain evidence="16">oXyS1</strain>
    </source>
</reference>
<evidence type="ECO:0000313" key="15">
    <source>
        <dbReference type="EMBL" id="BBO87196.1"/>
    </source>
</evidence>
<comment type="catalytic activity">
    <reaction evidence="8 13">
        <text>2 5-aminolevulinate = porphobilinogen + 2 H2O + H(+)</text>
        <dbReference type="Rhea" id="RHEA:24064"/>
        <dbReference type="ChEBI" id="CHEBI:15377"/>
        <dbReference type="ChEBI" id="CHEBI:15378"/>
        <dbReference type="ChEBI" id="CHEBI:58126"/>
        <dbReference type="ChEBI" id="CHEBI:356416"/>
        <dbReference type="EC" id="4.2.1.24"/>
    </reaction>
</comment>
<dbReference type="Gene3D" id="3.20.20.70">
    <property type="entry name" value="Aldolase class I"/>
    <property type="match status" value="1"/>
</dbReference>
<dbReference type="Pfam" id="PF00490">
    <property type="entry name" value="ALAD"/>
    <property type="match status" value="1"/>
</dbReference>
<keyword evidence="11" id="KW-0862">Zinc</keyword>
<comment type="pathway">
    <text evidence="1">Porphyrin-containing compound metabolism; protoporphyrin-IX biosynthesis; coproporphyrinogen-III from 5-aminolevulinate: step 1/4.</text>
</comment>
<keyword evidence="5" id="KW-0350">Heme biosynthesis</keyword>
<dbReference type="PIRSF" id="PIRSF001415">
    <property type="entry name" value="Porphbilin_synth"/>
    <property type="match status" value="1"/>
</dbReference>
<dbReference type="PROSITE" id="PS00169">
    <property type="entry name" value="D_ALA_DEHYDRATASE"/>
    <property type="match status" value="1"/>
</dbReference>
<keyword evidence="12" id="KW-0460">Magnesium</keyword>
<evidence type="ECO:0000256" key="14">
    <source>
        <dbReference type="RuleBase" id="RU004161"/>
    </source>
</evidence>
<evidence type="ECO:0000256" key="4">
    <source>
        <dbReference type="ARBA" id="ARBA00020771"/>
    </source>
</evidence>
<evidence type="ECO:0000256" key="5">
    <source>
        <dbReference type="ARBA" id="ARBA00023133"/>
    </source>
</evidence>
<keyword evidence="7 13" id="KW-0627">Porphyrin biosynthesis</keyword>
<dbReference type="FunFam" id="3.20.20.70:FF:000019">
    <property type="entry name" value="Delta-aminolevulinic acid dehydratase"/>
    <property type="match status" value="1"/>
</dbReference>
<evidence type="ECO:0000256" key="6">
    <source>
        <dbReference type="ARBA" id="ARBA00023239"/>
    </source>
</evidence>
<evidence type="ECO:0000313" key="16">
    <source>
        <dbReference type="Proteomes" id="UP000422108"/>
    </source>
</evidence>
<name>A0A5K8A442_9BACT</name>
<dbReference type="CDD" id="cd00384">
    <property type="entry name" value="ALAD_PBGS"/>
    <property type="match status" value="1"/>
</dbReference>
<organism evidence="15 16">
    <name type="scientific">Desulfosarcina ovata subsp. ovata</name>
    <dbReference type="NCBI Taxonomy" id="2752305"/>
    <lineage>
        <taxon>Bacteria</taxon>
        <taxon>Pseudomonadati</taxon>
        <taxon>Thermodesulfobacteriota</taxon>
        <taxon>Desulfobacteria</taxon>
        <taxon>Desulfobacterales</taxon>
        <taxon>Desulfosarcinaceae</taxon>
        <taxon>Desulfosarcina</taxon>
    </lineage>
</organism>
<dbReference type="GO" id="GO:0008270">
    <property type="term" value="F:zinc ion binding"/>
    <property type="evidence" value="ECO:0007669"/>
    <property type="project" value="TreeGrafter"/>
</dbReference>
<feature type="binding site" evidence="10">
    <location>
        <position position="207"/>
    </location>
    <ligand>
        <name>5-aminolevulinate</name>
        <dbReference type="ChEBI" id="CHEBI:356416"/>
        <label>1</label>
    </ligand>
</feature>
<feature type="binding site" evidence="10">
    <location>
        <position position="276"/>
    </location>
    <ligand>
        <name>5-aminolevulinate</name>
        <dbReference type="ChEBI" id="CHEBI:356416"/>
        <label>2</label>
    </ligand>
</feature>
<dbReference type="SUPFAM" id="SSF51569">
    <property type="entry name" value="Aldolase"/>
    <property type="match status" value="1"/>
</dbReference>
<feature type="binding site" evidence="10">
    <location>
        <position position="315"/>
    </location>
    <ligand>
        <name>5-aminolevulinate</name>
        <dbReference type="ChEBI" id="CHEBI:356416"/>
        <label>2</label>
    </ligand>
</feature>
<dbReference type="InterPro" id="IPR001731">
    <property type="entry name" value="ALAD"/>
</dbReference>
<feature type="binding site" evidence="10">
    <location>
        <position position="219"/>
    </location>
    <ligand>
        <name>5-aminolevulinate</name>
        <dbReference type="ChEBI" id="CHEBI:356416"/>
        <label>1</label>
    </ligand>
</feature>
<dbReference type="AlphaFoldDB" id="A0A5K8A442"/>
<dbReference type="EMBL" id="AP021879">
    <property type="protein sequence ID" value="BBO87196.1"/>
    <property type="molecule type" value="Genomic_DNA"/>
</dbReference>
<dbReference type="PRINTS" id="PR00144">
    <property type="entry name" value="DALDHYDRTASE"/>
</dbReference>
<evidence type="ECO:0000256" key="13">
    <source>
        <dbReference type="RuleBase" id="RU000515"/>
    </source>
</evidence>
<feature type="active site" description="Schiff-base intermediate with substrate" evidence="9">
    <location>
        <position position="250"/>
    </location>
</feature>
<evidence type="ECO:0000256" key="12">
    <source>
        <dbReference type="PIRSR" id="PIRSR001415-5"/>
    </source>
</evidence>
<dbReference type="RefSeq" id="WP_155308678.1">
    <property type="nucleotide sequence ID" value="NZ_AP021879.1"/>
</dbReference>
<dbReference type="PANTHER" id="PTHR11458:SF0">
    <property type="entry name" value="DELTA-AMINOLEVULINIC ACID DEHYDRATASE"/>
    <property type="match status" value="1"/>
</dbReference>
<dbReference type="EC" id="4.2.1.24" evidence="3 13"/>
<keyword evidence="11" id="KW-0479">Metal-binding</keyword>
<dbReference type="Proteomes" id="UP000422108">
    <property type="component" value="Chromosome"/>
</dbReference>
<dbReference type="PANTHER" id="PTHR11458">
    <property type="entry name" value="DELTA-AMINOLEVULINIC ACID DEHYDRATASE"/>
    <property type="match status" value="1"/>
</dbReference>
<evidence type="ECO:0000256" key="10">
    <source>
        <dbReference type="PIRSR" id="PIRSR001415-2"/>
    </source>
</evidence>
<accession>A0A5K8A442</accession>
<evidence type="ECO:0000256" key="9">
    <source>
        <dbReference type="PIRSR" id="PIRSR001415-1"/>
    </source>
</evidence>
<keyword evidence="6 13" id="KW-0456">Lyase</keyword>
<dbReference type="GO" id="GO:0004655">
    <property type="term" value="F:porphobilinogen synthase activity"/>
    <property type="evidence" value="ECO:0007669"/>
    <property type="project" value="UniProtKB-EC"/>
</dbReference>
<evidence type="ECO:0000256" key="11">
    <source>
        <dbReference type="PIRSR" id="PIRSR001415-3"/>
    </source>
</evidence>
<evidence type="ECO:0000256" key="2">
    <source>
        <dbReference type="ARBA" id="ARBA00008055"/>
    </source>
</evidence>
<dbReference type="GO" id="GO:0005829">
    <property type="term" value="C:cytosol"/>
    <property type="evidence" value="ECO:0007669"/>
    <property type="project" value="TreeGrafter"/>
</dbReference>
<dbReference type="SMART" id="SM01004">
    <property type="entry name" value="ALAD"/>
    <property type="match status" value="1"/>
</dbReference>